<reference evidence="1 2" key="1">
    <citation type="journal article" date="2021" name="Sci. Rep.">
        <title>The genome of the diatom Chaetoceros tenuissimus carries an ancient integrated fragment of an extant virus.</title>
        <authorList>
            <person name="Hongo Y."/>
            <person name="Kimura K."/>
            <person name="Takaki Y."/>
            <person name="Yoshida Y."/>
            <person name="Baba S."/>
            <person name="Kobayashi G."/>
            <person name="Nagasaki K."/>
            <person name="Hano T."/>
            <person name="Tomaru Y."/>
        </authorList>
    </citation>
    <scope>NUCLEOTIDE SEQUENCE [LARGE SCALE GENOMIC DNA]</scope>
    <source>
        <strain evidence="1 2">NIES-3715</strain>
    </source>
</reference>
<comment type="caution">
    <text evidence="1">The sequence shown here is derived from an EMBL/GenBank/DDBJ whole genome shotgun (WGS) entry which is preliminary data.</text>
</comment>
<name>A0AAD3CP01_9STRA</name>
<dbReference type="AlphaFoldDB" id="A0AAD3CP01"/>
<gene>
    <name evidence="1" type="ORF">CTEN210_05689</name>
</gene>
<accession>A0AAD3CP01</accession>
<keyword evidence="2" id="KW-1185">Reference proteome</keyword>
<sequence>MSENTTIHERMSFYYSDGSSAEFLRALISKGGIMMNDTFTTAVNNFLGQPLPILKQFVGEKNHYIGRAGKLVDEYGIEVKNAHVTGGHYHRGHRDLQYLFSDMCRKAKLHCELEPSNIFTNLPNDVGERYYATTSNEDQIRPDLQIHNYKTAKRGFGIVEQPLIGEVKTLRVGANNRYCHTRPNKPAVEKRAKEICKDYANKCQKLDEKYSNGGKHFETGMKKFAKGGIIPIVIGAYGEINQEAKTIVSELATFASRYKETARMTPASFKDAGQKDPFQVIYGQFRTILGCMTVRIQAELILQRIHYIRSSKIAAETTAKHGPPRGRFWEYSPSWFNNRENEDAFHEFNTFTRSSRNNFYGSDDD</sequence>
<evidence type="ECO:0000313" key="2">
    <source>
        <dbReference type="Proteomes" id="UP001054902"/>
    </source>
</evidence>
<protein>
    <submittedName>
        <fullName evidence="1">Uncharacterized protein</fullName>
    </submittedName>
</protein>
<dbReference type="EMBL" id="BLLK01000034">
    <property type="protein sequence ID" value="GFH49213.1"/>
    <property type="molecule type" value="Genomic_DNA"/>
</dbReference>
<proteinExistence type="predicted"/>
<dbReference type="Proteomes" id="UP001054902">
    <property type="component" value="Unassembled WGS sequence"/>
</dbReference>
<evidence type="ECO:0000313" key="1">
    <source>
        <dbReference type="EMBL" id="GFH49213.1"/>
    </source>
</evidence>
<organism evidence="1 2">
    <name type="scientific">Chaetoceros tenuissimus</name>
    <dbReference type="NCBI Taxonomy" id="426638"/>
    <lineage>
        <taxon>Eukaryota</taxon>
        <taxon>Sar</taxon>
        <taxon>Stramenopiles</taxon>
        <taxon>Ochrophyta</taxon>
        <taxon>Bacillariophyta</taxon>
        <taxon>Coscinodiscophyceae</taxon>
        <taxon>Chaetocerotophycidae</taxon>
        <taxon>Chaetocerotales</taxon>
        <taxon>Chaetocerotaceae</taxon>
        <taxon>Chaetoceros</taxon>
    </lineage>
</organism>